<evidence type="ECO:0000313" key="1">
    <source>
        <dbReference type="EMBL" id="SFC56441.1"/>
    </source>
</evidence>
<reference evidence="2" key="1">
    <citation type="submission" date="2016-10" db="EMBL/GenBank/DDBJ databases">
        <authorList>
            <person name="Varghese N."/>
            <person name="Submissions S."/>
        </authorList>
    </citation>
    <scope>NUCLEOTIDE SEQUENCE [LARGE SCALE GENOMIC DNA]</scope>
    <source>
        <strain evidence="2">CGMCC 1.12041</strain>
    </source>
</reference>
<keyword evidence="2" id="KW-1185">Reference proteome</keyword>
<organism evidence="1 2">
    <name type="scientific">Massilia yuzhufengensis</name>
    <dbReference type="NCBI Taxonomy" id="1164594"/>
    <lineage>
        <taxon>Bacteria</taxon>
        <taxon>Pseudomonadati</taxon>
        <taxon>Pseudomonadota</taxon>
        <taxon>Betaproteobacteria</taxon>
        <taxon>Burkholderiales</taxon>
        <taxon>Oxalobacteraceae</taxon>
        <taxon>Telluria group</taxon>
        <taxon>Massilia</taxon>
    </lineage>
</organism>
<evidence type="ECO:0000313" key="2">
    <source>
        <dbReference type="Proteomes" id="UP000198639"/>
    </source>
</evidence>
<dbReference type="EMBL" id="FOLD01000007">
    <property type="protein sequence ID" value="SFC56441.1"/>
    <property type="molecule type" value="Genomic_DNA"/>
</dbReference>
<accession>A0A1I1K7B4</accession>
<sequence length="134" mass="14500">MSYIDCFMAPVPRANMAAYEALARLSAKVVKEYGALSVMECWIDEAGPDAQTYHGTETRQSQVEYPSFVTAAGAGPDDTVVISYVAWPDKATRDTGMEKLTSDPRMQFGGQAPVFDGKRLTAAGFRPIPGLDEA</sequence>
<protein>
    <submittedName>
        <fullName evidence="1">Uncharacterized conserved protein YbaA, DUF1428 family</fullName>
    </submittedName>
</protein>
<dbReference type="OrthoDB" id="9792392at2"/>
<dbReference type="STRING" id="1164594.SAMN05216204_107147"/>
<dbReference type="InterPro" id="IPR011008">
    <property type="entry name" value="Dimeric_a/b-barrel"/>
</dbReference>
<dbReference type="InterPro" id="IPR009874">
    <property type="entry name" value="DUF1428"/>
</dbReference>
<dbReference type="RefSeq" id="WP_091873913.1">
    <property type="nucleotide sequence ID" value="NZ_FOLD01000007.1"/>
</dbReference>
<proteinExistence type="predicted"/>
<dbReference type="AlphaFoldDB" id="A0A1I1K7B4"/>
<name>A0A1I1K7B4_9BURK</name>
<dbReference type="Pfam" id="PF07237">
    <property type="entry name" value="DUF1428"/>
    <property type="match status" value="1"/>
</dbReference>
<dbReference type="SUPFAM" id="SSF54909">
    <property type="entry name" value="Dimeric alpha+beta barrel"/>
    <property type="match status" value="1"/>
</dbReference>
<dbReference type="Gene3D" id="3.30.70.100">
    <property type="match status" value="1"/>
</dbReference>
<dbReference type="Proteomes" id="UP000198639">
    <property type="component" value="Unassembled WGS sequence"/>
</dbReference>
<gene>
    <name evidence="1" type="ORF">SAMN05216204_107147</name>
</gene>